<keyword evidence="9" id="KW-1185">Reference proteome</keyword>
<organism evidence="8 9">
    <name type="scientific">Streptomyces harbinensis</name>
    <dbReference type="NCBI Taxonomy" id="1176198"/>
    <lineage>
        <taxon>Bacteria</taxon>
        <taxon>Bacillati</taxon>
        <taxon>Actinomycetota</taxon>
        <taxon>Actinomycetes</taxon>
        <taxon>Kitasatosporales</taxon>
        <taxon>Streptomycetaceae</taxon>
        <taxon>Streptomyces</taxon>
    </lineage>
</organism>
<reference evidence="9" key="1">
    <citation type="submission" date="2016-10" db="EMBL/GenBank/DDBJ databases">
        <authorList>
            <person name="Varghese N."/>
            <person name="Submissions S."/>
        </authorList>
    </citation>
    <scope>NUCLEOTIDE SEQUENCE [LARGE SCALE GENOMIC DNA]</scope>
    <source>
        <strain evidence="9">CGMCC 4.7047</strain>
    </source>
</reference>
<evidence type="ECO:0000256" key="4">
    <source>
        <dbReference type="ARBA" id="ARBA00022798"/>
    </source>
</evidence>
<evidence type="ECO:0000256" key="1">
    <source>
        <dbReference type="ARBA" id="ARBA00007277"/>
    </source>
</evidence>
<evidence type="ECO:0000259" key="7">
    <source>
        <dbReference type="PROSITE" id="PS51704"/>
    </source>
</evidence>
<accession>A0A1I6QVT3</accession>
<dbReference type="PANTHER" id="PTHR43620">
    <property type="entry name" value="GLYCEROPHOSPHORYL DIESTER PHOSPHODIESTERASE"/>
    <property type="match status" value="1"/>
</dbReference>
<dbReference type="PROSITE" id="PS51704">
    <property type="entry name" value="GP_PDE"/>
    <property type="match status" value="1"/>
</dbReference>
<dbReference type="GO" id="GO:0008889">
    <property type="term" value="F:glycerophosphodiester phosphodiesterase activity"/>
    <property type="evidence" value="ECO:0007669"/>
    <property type="project" value="UniProtKB-EC"/>
</dbReference>
<dbReference type="AlphaFoldDB" id="A0A1I6QVT3"/>
<sequence length="391" mass="41755">MPADRPAAPDHDGTSLTRRTVLGATAAGAGATVLLGAAVARAGRQDGGASAAGDPPVPTVIAHRGASGYRPEHTLGAYQLALDLGADAIEVDLVPTRDHQLVCRHENDISGTTDVAGRPEFADRETTGTVDGEKVTGWFTEDFTAAELGTLGAVERLPRRRPHNTLYNGYWPVPTLREVLEWAADRGRRRGRPVPLYLEIKHPSHFRALGLDIEEPLARLLHEYGLHRADAPVTVQSFEADSLRRMAERTDTRRTLLLAGAGTRPEDLRLAGDPRTVADLVTPAGLAEIAGYAHLIGPTLDLVIPRHADDTLAAPTTLVADAHARGLAVHGYTLRNENAYLPADFRTGDGSDGSRYGDVFGAVRAYLGQGIDGLHADHPDTVLLAAADARR</sequence>
<dbReference type="GO" id="GO:0006071">
    <property type="term" value="P:glycerol metabolic process"/>
    <property type="evidence" value="ECO:0007669"/>
    <property type="project" value="UniProtKB-KW"/>
</dbReference>
<evidence type="ECO:0000256" key="6">
    <source>
        <dbReference type="ARBA" id="ARBA00047512"/>
    </source>
</evidence>
<dbReference type="PANTHER" id="PTHR43620:SF7">
    <property type="entry name" value="GLYCEROPHOSPHODIESTER PHOSPHODIESTERASE GDPD5-RELATED"/>
    <property type="match status" value="1"/>
</dbReference>
<protein>
    <recommendedName>
        <fullName evidence="2">glycerophosphodiester phosphodiesterase</fullName>
        <ecNumber evidence="2">3.1.4.46</ecNumber>
    </recommendedName>
</protein>
<gene>
    <name evidence="8" type="ORF">SAMN05444716_102358</name>
</gene>
<dbReference type="Pfam" id="PF03009">
    <property type="entry name" value="GDPD"/>
    <property type="match status" value="1"/>
</dbReference>
<proteinExistence type="inferred from homology"/>
<evidence type="ECO:0000313" key="9">
    <source>
        <dbReference type="Proteomes" id="UP000198873"/>
    </source>
</evidence>
<evidence type="ECO:0000256" key="3">
    <source>
        <dbReference type="ARBA" id="ARBA00022729"/>
    </source>
</evidence>
<dbReference type="GO" id="GO:0042597">
    <property type="term" value="C:periplasmic space"/>
    <property type="evidence" value="ECO:0007669"/>
    <property type="project" value="TreeGrafter"/>
</dbReference>
<keyword evidence="3" id="KW-0732">Signal</keyword>
<keyword evidence="5" id="KW-0378">Hydrolase</keyword>
<feature type="domain" description="GP-PDE" evidence="7">
    <location>
        <begin position="58"/>
        <end position="366"/>
    </location>
</feature>
<dbReference type="SUPFAM" id="SSF51695">
    <property type="entry name" value="PLC-like phosphodiesterases"/>
    <property type="match status" value="1"/>
</dbReference>
<dbReference type="InterPro" id="IPR006311">
    <property type="entry name" value="TAT_signal"/>
</dbReference>
<evidence type="ECO:0000256" key="5">
    <source>
        <dbReference type="ARBA" id="ARBA00022801"/>
    </source>
</evidence>
<comment type="similarity">
    <text evidence="1">Belongs to the glycerophosphoryl diester phosphodiesterase family.</text>
</comment>
<dbReference type="PROSITE" id="PS51318">
    <property type="entry name" value="TAT"/>
    <property type="match status" value="1"/>
</dbReference>
<dbReference type="EMBL" id="FPAB01000002">
    <property type="protein sequence ID" value="SFS56512.1"/>
    <property type="molecule type" value="Genomic_DNA"/>
</dbReference>
<dbReference type="GO" id="GO:0006629">
    <property type="term" value="P:lipid metabolic process"/>
    <property type="evidence" value="ECO:0007669"/>
    <property type="project" value="InterPro"/>
</dbReference>
<dbReference type="EC" id="3.1.4.46" evidence="2"/>
<dbReference type="InterPro" id="IPR017946">
    <property type="entry name" value="PLC-like_Pdiesterase_TIM-brl"/>
</dbReference>
<dbReference type="Proteomes" id="UP000198873">
    <property type="component" value="Unassembled WGS sequence"/>
</dbReference>
<dbReference type="Gene3D" id="3.20.20.190">
    <property type="entry name" value="Phosphatidylinositol (PI) phosphodiesterase"/>
    <property type="match status" value="1"/>
</dbReference>
<comment type="catalytic activity">
    <reaction evidence="6">
        <text>a sn-glycero-3-phosphodiester + H2O = an alcohol + sn-glycerol 3-phosphate + H(+)</text>
        <dbReference type="Rhea" id="RHEA:12969"/>
        <dbReference type="ChEBI" id="CHEBI:15377"/>
        <dbReference type="ChEBI" id="CHEBI:15378"/>
        <dbReference type="ChEBI" id="CHEBI:30879"/>
        <dbReference type="ChEBI" id="CHEBI:57597"/>
        <dbReference type="ChEBI" id="CHEBI:83408"/>
        <dbReference type="EC" id="3.1.4.46"/>
    </reaction>
</comment>
<keyword evidence="4" id="KW-0319">Glycerol metabolism</keyword>
<dbReference type="STRING" id="1176198.SAMN05444716_102358"/>
<dbReference type="RefSeq" id="WP_093842392.1">
    <property type="nucleotide sequence ID" value="NZ_CP054938.1"/>
</dbReference>
<dbReference type="InterPro" id="IPR030395">
    <property type="entry name" value="GP_PDE_dom"/>
</dbReference>
<evidence type="ECO:0000256" key="2">
    <source>
        <dbReference type="ARBA" id="ARBA00012247"/>
    </source>
</evidence>
<name>A0A1I6QVT3_9ACTN</name>
<evidence type="ECO:0000313" key="8">
    <source>
        <dbReference type="EMBL" id="SFS56512.1"/>
    </source>
</evidence>